<name>A0A1J0E9F4_PRORE</name>
<dbReference type="Gene3D" id="1.25.10.10">
    <property type="entry name" value="Leucine-rich Repeat Variant"/>
    <property type="match status" value="1"/>
</dbReference>
<gene>
    <name evidence="1" type="ORF">EX242_18675</name>
</gene>
<accession>A0A1J0E9F4</accession>
<dbReference type="AlphaFoldDB" id="A0A1J0E9F4"/>
<proteinExistence type="predicted"/>
<organism evidence="1 2">
    <name type="scientific">Providencia rettgeri</name>
    <dbReference type="NCBI Taxonomy" id="587"/>
    <lineage>
        <taxon>Bacteria</taxon>
        <taxon>Pseudomonadati</taxon>
        <taxon>Pseudomonadota</taxon>
        <taxon>Gammaproteobacteria</taxon>
        <taxon>Enterobacterales</taxon>
        <taxon>Morganellaceae</taxon>
        <taxon>Providencia</taxon>
    </lineage>
</organism>
<reference evidence="1" key="1">
    <citation type="submission" date="2019-02" db="EMBL/GenBank/DDBJ databases">
        <title>Genomic characterization of isolates from hospital effluents in KZN, South Africa.</title>
        <authorList>
            <person name="Ntshobeni N."/>
            <person name="Allam M."/>
            <person name="Ismail A."/>
            <person name="Amoako D."/>
            <person name="Essack S."/>
            <person name="Chenia H."/>
        </authorList>
    </citation>
    <scope>NUCLEOTIDE SEQUENCE</scope>
    <source>
        <strain evidence="1">AFE97_S1</strain>
    </source>
</reference>
<dbReference type="RefSeq" id="WP_042845009.1">
    <property type="nucleotide sequence ID" value="NZ_ABEXNG020000096.1"/>
</dbReference>
<dbReference type="Proteomes" id="UP000824410">
    <property type="component" value="Unassembled WGS sequence"/>
</dbReference>
<dbReference type="OrthoDB" id="6460792at2"/>
<protein>
    <submittedName>
        <fullName evidence="1">HEAT repeat domain-containing protein</fullName>
    </submittedName>
</protein>
<dbReference type="SUPFAM" id="SSF48371">
    <property type="entry name" value="ARM repeat"/>
    <property type="match status" value="1"/>
</dbReference>
<dbReference type="InterPro" id="IPR016024">
    <property type="entry name" value="ARM-type_fold"/>
</dbReference>
<comment type="caution">
    <text evidence="1">The sequence shown here is derived from an EMBL/GenBank/DDBJ whole genome shotgun (WGS) entry which is preliminary data.</text>
</comment>
<dbReference type="KEGG" id="prg:RB151_029720"/>
<sequence length="72" mass="8193">MDHRVLETFLRLTKRKNDDVKIAAISALGNCKLPIEQNNTINRLLELCHDPNRDVAISAINAVSKLLNQHFE</sequence>
<dbReference type="InterPro" id="IPR011989">
    <property type="entry name" value="ARM-like"/>
</dbReference>
<dbReference type="EMBL" id="SHDO01000025">
    <property type="protein sequence ID" value="MBX6982268.1"/>
    <property type="molecule type" value="Genomic_DNA"/>
</dbReference>
<evidence type="ECO:0000313" key="2">
    <source>
        <dbReference type="Proteomes" id="UP000824410"/>
    </source>
</evidence>
<evidence type="ECO:0000313" key="1">
    <source>
        <dbReference type="EMBL" id="MBX6982268.1"/>
    </source>
</evidence>